<dbReference type="AlphaFoldDB" id="T1AZV1"/>
<reference evidence="1" key="1">
    <citation type="submission" date="2013-08" db="EMBL/GenBank/DDBJ databases">
        <authorList>
            <person name="Mendez C."/>
            <person name="Richter M."/>
            <person name="Ferrer M."/>
            <person name="Sanchez J."/>
        </authorList>
    </citation>
    <scope>NUCLEOTIDE SEQUENCE</scope>
</reference>
<dbReference type="SUPFAM" id="SSF55464">
    <property type="entry name" value="Origin of replication-binding domain, RBD-like"/>
    <property type="match status" value="1"/>
</dbReference>
<proteinExistence type="predicted"/>
<organism evidence="1">
    <name type="scientific">mine drainage metagenome</name>
    <dbReference type="NCBI Taxonomy" id="410659"/>
    <lineage>
        <taxon>unclassified sequences</taxon>
        <taxon>metagenomes</taxon>
        <taxon>ecological metagenomes</taxon>
    </lineage>
</organism>
<name>T1AZV1_9ZZZZ</name>
<feature type="non-terminal residue" evidence="1">
    <location>
        <position position="1"/>
    </location>
</feature>
<dbReference type="EMBL" id="AUZX01006627">
    <property type="protein sequence ID" value="EQD63077.1"/>
    <property type="molecule type" value="Genomic_DNA"/>
</dbReference>
<sequence>KEIEGALATRGLTRETASAEAMQVAALATRRDKNLPETRGAHEARWQAQAEVLGIQPAERNAAHIDSAQGWDAAQIARRA</sequence>
<feature type="non-terminal residue" evidence="1">
    <location>
        <position position="80"/>
    </location>
</feature>
<comment type="caution">
    <text evidence="1">The sequence shown here is derived from an EMBL/GenBank/DDBJ whole genome shotgun (WGS) entry which is preliminary data.</text>
</comment>
<evidence type="ECO:0000313" key="1">
    <source>
        <dbReference type="EMBL" id="EQD63077.1"/>
    </source>
</evidence>
<protein>
    <submittedName>
        <fullName evidence="1">TrwC relaxase domain protein</fullName>
    </submittedName>
</protein>
<gene>
    <name evidence="1" type="ORF">B1A_09310</name>
</gene>
<accession>T1AZV1</accession>
<reference evidence="1" key="2">
    <citation type="journal article" date="2014" name="ISME J.">
        <title>Microbial stratification in low pH oxic and suboxic macroscopic growths along an acid mine drainage.</title>
        <authorList>
            <person name="Mendez-Garcia C."/>
            <person name="Mesa V."/>
            <person name="Sprenger R.R."/>
            <person name="Richter M."/>
            <person name="Diez M.S."/>
            <person name="Solano J."/>
            <person name="Bargiela R."/>
            <person name="Golyshina O.V."/>
            <person name="Manteca A."/>
            <person name="Ramos J.L."/>
            <person name="Gallego J.R."/>
            <person name="Llorente I."/>
            <person name="Martins Dos Santos V.A."/>
            <person name="Jensen O.N."/>
            <person name="Pelaez A.I."/>
            <person name="Sanchez J."/>
            <person name="Ferrer M."/>
        </authorList>
    </citation>
    <scope>NUCLEOTIDE SEQUENCE</scope>
</reference>